<dbReference type="RefSeq" id="WP_172106183.1">
    <property type="nucleotide sequence ID" value="NZ_CP038017.1"/>
</dbReference>
<proteinExistence type="predicted"/>
<evidence type="ECO:0000313" key="2">
    <source>
        <dbReference type="Proteomes" id="UP000503320"/>
    </source>
</evidence>
<accession>A0A6M3HUG0</accession>
<dbReference type="EMBL" id="CP038017">
    <property type="protein sequence ID" value="QIV93902.1"/>
    <property type="molecule type" value="Genomic_DNA"/>
</dbReference>
<dbReference type="Proteomes" id="UP000503320">
    <property type="component" value="Chromosome"/>
</dbReference>
<gene>
    <name evidence="1" type="ORF">E3E15_00425</name>
</gene>
<dbReference type="KEGG" id="afri:E3E15_00425"/>
<keyword evidence="2" id="KW-1185">Reference proteome</keyword>
<reference evidence="1 2" key="1">
    <citation type="submission" date="2019-03" db="EMBL/GenBank/DDBJ databases">
        <title>Complete Genome Sequence of Allofrancisella frigidaquae Strain SYSU 10HL1970 Isolated from Water-Cooling Systems in China.</title>
        <authorList>
            <person name="Ohrman C."/>
            <person name="Uneklint I."/>
            <person name="Sjodin A."/>
        </authorList>
    </citation>
    <scope>NUCLEOTIDE SEQUENCE [LARGE SCALE GENOMIC DNA]</scope>
    <source>
        <strain evidence="1 2">SYSU 10HL1970</strain>
    </source>
</reference>
<name>A0A6M3HUG0_9GAMM</name>
<organism evidence="1 2">
    <name type="scientific">Allofrancisella frigidaquae</name>
    <dbReference type="NCBI Taxonomy" id="1085644"/>
    <lineage>
        <taxon>Bacteria</taxon>
        <taxon>Pseudomonadati</taxon>
        <taxon>Pseudomonadota</taxon>
        <taxon>Gammaproteobacteria</taxon>
        <taxon>Thiotrichales</taxon>
        <taxon>Francisellaceae</taxon>
        <taxon>Allofrancisella</taxon>
    </lineage>
</organism>
<dbReference type="AlphaFoldDB" id="A0A6M3HUG0"/>
<protein>
    <submittedName>
        <fullName evidence="1">Uncharacterized protein</fullName>
    </submittedName>
</protein>
<sequence>MSVTKCQSCGFMWDSLSQFGNSKKDQCYRCGSTHLSTQEMPFQYNIMQKQQQKEYNNRNIISNKPIQRAIGAYKGIEIYGDKHYIEMDKTYKTHLIVGPGSEKTSGCAVFISNIEFSHITTISTHDLTGCQCITIYGRSQHGTFDIFFAHSRLYDKYDDEIIKKAREFIKTHNQNQLYWGTESRLDTNPRDAQIKLSKNLGCWVRDSHYIGTKEITFFPTLGFATEGYREKAVRYLRNGWLDSGIIESKQHTIEAFEPAPEISEEIQEYLKGLEKKNGKFFRRVWHDSRRKDKIDKMNRLLPSYRCGNLNVLIDMQKNTEDISVQGWKGIKAKQLTIKAARDAVARTRALDPNYNCGIKKDGTEIFCDPFNSPKLDTNLQKKVDMILQSD</sequence>
<evidence type="ECO:0000313" key="1">
    <source>
        <dbReference type="EMBL" id="QIV93902.1"/>
    </source>
</evidence>